<dbReference type="PANTHER" id="PTHR45770">
    <property type="entry name" value="ATP-DEPENDENT 6-PHOSPHOFRUCTOKINASE 1"/>
    <property type="match status" value="1"/>
</dbReference>
<gene>
    <name evidence="8" type="ORF">JD276_10220</name>
</gene>
<comment type="similarity">
    <text evidence="6">Belongs to the phosphofructokinase type A (PFKA) family.</text>
</comment>
<evidence type="ECO:0000256" key="5">
    <source>
        <dbReference type="ARBA" id="ARBA00022842"/>
    </source>
</evidence>
<feature type="domain" description="Phosphofructokinase" evidence="7">
    <location>
        <begin position="5"/>
        <end position="296"/>
    </location>
</feature>
<evidence type="ECO:0000259" key="7">
    <source>
        <dbReference type="Pfam" id="PF00365"/>
    </source>
</evidence>
<evidence type="ECO:0000256" key="3">
    <source>
        <dbReference type="ARBA" id="ARBA00022723"/>
    </source>
</evidence>
<dbReference type="SUPFAM" id="SSF53784">
    <property type="entry name" value="Phosphofructokinase"/>
    <property type="match status" value="1"/>
</dbReference>
<dbReference type="AlphaFoldDB" id="A0A934QA97"/>
<dbReference type="GO" id="GO:0003872">
    <property type="term" value="F:6-phosphofructokinase activity"/>
    <property type="evidence" value="ECO:0007669"/>
    <property type="project" value="InterPro"/>
</dbReference>
<keyword evidence="9" id="KW-1185">Reference proteome</keyword>
<dbReference type="InterPro" id="IPR035966">
    <property type="entry name" value="PKF_sf"/>
</dbReference>
<comment type="cofactor">
    <cofactor evidence="1">
        <name>Mg(2+)</name>
        <dbReference type="ChEBI" id="CHEBI:18420"/>
    </cofactor>
</comment>
<evidence type="ECO:0000256" key="2">
    <source>
        <dbReference type="ARBA" id="ARBA00022679"/>
    </source>
</evidence>
<dbReference type="InterPro" id="IPR000023">
    <property type="entry name" value="Phosphofructokinase_dom"/>
</dbReference>
<evidence type="ECO:0000313" key="8">
    <source>
        <dbReference type="EMBL" id="MBK0419407.1"/>
    </source>
</evidence>
<dbReference type="Gene3D" id="3.40.50.450">
    <property type="match status" value="1"/>
</dbReference>
<keyword evidence="4" id="KW-0418">Kinase</keyword>
<dbReference type="GO" id="GO:0006002">
    <property type="term" value="P:fructose 6-phosphate metabolic process"/>
    <property type="evidence" value="ECO:0007669"/>
    <property type="project" value="InterPro"/>
</dbReference>
<keyword evidence="2" id="KW-0808">Transferase</keyword>
<sequence>MALVLAQTGAPTAVVNRSVRGFLTGARERRVLLGHGGPDALVTGTLVPELPHDGDLDAAGSYLGSGRRAIASADLDRIVDRLAEHGATGLSLIGGNGTMAFLHAIDERASLRGYGLRVVGIPKTIDNDLEGIDHSPGFASAARYLASTVTDMVRDHVAMAGIEKVRIVETMGRDTGWLGLAASYHLHDPRYAADLVLIPERAFSLDAFIADVSARLSERGRAFVVVSEGVAPELTDSPVKSQNHTRLIQGGVSRVLAREVSERLGVTARGEVIGTAQRCSSALVSERDQREAEELGRIAARWLGDPAGPSGVMASLTSEGAPRAVPLREVAGRVRHVPERWRRSDPRSLDGFQEWLTPLVELV</sequence>
<protein>
    <submittedName>
        <fullName evidence="8">6-phosphofructokinase</fullName>
    </submittedName>
</protein>
<reference evidence="8" key="1">
    <citation type="submission" date="2020-12" db="EMBL/GenBank/DDBJ databases">
        <title>Leucobacter sp. CAS1, isolated from Chromium sludge.</title>
        <authorList>
            <person name="Xu Z."/>
        </authorList>
    </citation>
    <scope>NUCLEOTIDE SEQUENCE</scope>
    <source>
        <strain evidence="8">CSA1</strain>
    </source>
</reference>
<dbReference type="RefSeq" id="WP_200115551.1">
    <property type="nucleotide sequence ID" value="NZ_JAEHOH010000013.1"/>
</dbReference>
<name>A0A934QA97_9MICO</name>
<dbReference type="PRINTS" id="PR00476">
    <property type="entry name" value="PHFRCTKINASE"/>
</dbReference>
<proteinExistence type="inferred from homology"/>
<dbReference type="Gene3D" id="3.40.50.460">
    <property type="entry name" value="Phosphofructokinase domain"/>
    <property type="match status" value="1"/>
</dbReference>
<accession>A0A934QA97</accession>
<evidence type="ECO:0000256" key="6">
    <source>
        <dbReference type="ARBA" id="ARBA00038478"/>
    </source>
</evidence>
<dbReference type="Pfam" id="PF00365">
    <property type="entry name" value="PFK"/>
    <property type="match status" value="1"/>
</dbReference>
<dbReference type="InterPro" id="IPR022953">
    <property type="entry name" value="ATP_PFK"/>
</dbReference>
<dbReference type="Proteomes" id="UP000608530">
    <property type="component" value="Unassembled WGS sequence"/>
</dbReference>
<keyword evidence="3" id="KW-0479">Metal-binding</keyword>
<evidence type="ECO:0000256" key="4">
    <source>
        <dbReference type="ARBA" id="ARBA00022777"/>
    </source>
</evidence>
<organism evidence="8 9">
    <name type="scientific">Leucobacter chromiisoli</name>
    <dbReference type="NCBI Taxonomy" id="2796471"/>
    <lineage>
        <taxon>Bacteria</taxon>
        <taxon>Bacillati</taxon>
        <taxon>Actinomycetota</taxon>
        <taxon>Actinomycetes</taxon>
        <taxon>Micrococcales</taxon>
        <taxon>Microbacteriaceae</taxon>
        <taxon>Leucobacter</taxon>
    </lineage>
</organism>
<evidence type="ECO:0000313" key="9">
    <source>
        <dbReference type="Proteomes" id="UP000608530"/>
    </source>
</evidence>
<dbReference type="InterPro" id="IPR050929">
    <property type="entry name" value="PFKA"/>
</dbReference>
<dbReference type="GO" id="GO:0046872">
    <property type="term" value="F:metal ion binding"/>
    <property type="evidence" value="ECO:0007669"/>
    <property type="project" value="UniProtKB-KW"/>
</dbReference>
<keyword evidence="5" id="KW-0460">Magnesium</keyword>
<evidence type="ECO:0000256" key="1">
    <source>
        <dbReference type="ARBA" id="ARBA00001946"/>
    </source>
</evidence>
<comment type="caution">
    <text evidence="8">The sequence shown here is derived from an EMBL/GenBank/DDBJ whole genome shotgun (WGS) entry which is preliminary data.</text>
</comment>
<dbReference type="EMBL" id="JAEHOH010000013">
    <property type="protein sequence ID" value="MBK0419407.1"/>
    <property type="molecule type" value="Genomic_DNA"/>
</dbReference>